<dbReference type="KEGG" id="aci:ACIAD3480"/>
<evidence type="ECO:0000313" key="3">
    <source>
        <dbReference type="Proteomes" id="UP000000430"/>
    </source>
</evidence>
<protein>
    <submittedName>
        <fullName evidence="2">Uncharacterized protein</fullName>
    </submittedName>
</protein>
<keyword evidence="1" id="KW-1133">Transmembrane helix</keyword>
<evidence type="ECO:0000313" key="2">
    <source>
        <dbReference type="EMBL" id="CAG70129.1"/>
    </source>
</evidence>
<evidence type="ECO:0000256" key="1">
    <source>
        <dbReference type="SAM" id="Phobius"/>
    </source>
</evidence>
<keyword evidence="1" id="KW-0812">Transmembrane</keyword>
<reference evidence="2 3" key="1">
    <citation type="journal article" date="2004" name="Nucleic Acids Res.">
        <title>Unique features revealed by the genome sequence of Acinetobacter sp. ADP1, a versatile and naturally transformation competent bacterium.</title>
        <authorList>
            <person name="Barbe V."/>
            <person name="Vallenet D."/>
            <person name="Fonknechten N."/>
            <person name="Kreimeyer A."/>
            <person name="Oztas S."/>
            <person name="Labarre L."/>
            <person name="Cruveiller S."/>
            <person name="Robert C."/>
            <person name="Duprat S."/>
            <person name="Wincker P."/>
            <person name="Ornston L.N."/>
            <person name="Weissenbach J."/>
            <person name="Marliere P."/>
            <person name="Cohen G.N."/>
            <person name="Medigue C."/>
        </authorList>
    </citation>
    <scope>NUCLEOTIDE SEQUENCE [LARGE SCALE GENOMIC DNA]</scope>
    <source>
        <strain evidence="3">ATCC 33305 / BD413 / ADP1</strain>
    </source>
</reference>
<proteinExistence type="predicted"/>
<feature type="transmembrane region" description="Helical" evidence="1">
    <location>
        <begin position="29"/>
        <end position="48"/>
    </location>
</feature>
<gene>
    <name evidence="2" type="ordered locus">ACIAD3480</name>
</gene>
<name>Q6F736_ACIAD</name>
<dbReference type="HOGENOM" id="CLU_2875358_0_0_6"/>
<keyword evidence="1" id="KW-0472">Membrane</keyword>
<accession>Q6F736</accession>
<dbReference type="Proteomes" id="UP000000430">
    <property type="component" value="Chromosome"/>
</dbReference>
<dbReference type="EMBL" id="CR543861">
    <property type="protein sequence ID" value="CAG70129.1"/>
    <property type="molecule type" value="Genomic_DNA"/>
</dbReference>
<feature type="transmembrane region" description="Helical" evidence="1">
    <location>
        <begin position="7"/>
        <end position="23"/>
    </location>
</feature>
<dbReference type="AlphaFoldDB" id="Q6F736"/>
<organism evidence="2 3">
    <name type="scientific">Acinetobacter baylyi (strain ATCC 33305 / BD413 / ADP1)</name>
    <dbReference type="NCBI Taxonomy" id="62977"/>
    <lineage>
        <taxon>Bacteria</taxon>
        <taxon>Pseudomonadati</taxon>
        <taxon>Pseudomonadota</taxon>
        <taxon>Gammaproteobacteria</taxon>
        <taxon>Moraxellales</taxon>
        <taxon>Moraxellaceae</taxon>
        <taxon>Acinetobacter</taxon>
    </lineage>
</organism>
<sequence>MNAIDCCYYTFYLIPSAVITVFYSEYTKVVRVLVIQQPLILGIFPIPLHRTSIIRIKSIAFKG</sequence>